<dbReference type="AlphaFoldDB" id="A0A964RJI5"/>
<dbReference type="Proteomes" id="UP000656077">
    <property type="component" value="Unassembled WGS sequence"/>
</dbReference>
<dbReference type="RefSeq" id="WP_160358157.1">
    <property type="nucleotide sequence ID" value="NZ_WSRQ01000005.1"/>
</dbReference>
<dbReference type="Gene3D" id="3.90.25.10">
    <property type="entry name" value="UDP-galactose 4-epimerase, domain 1"/>
    <property type="match status" value="1"/>
</dbReference>
<evidence type="ECO:0000259" key="1">
    <source>
        <dbReference type="Pfam" id="PF16363"/>
    </source>
</evidence>
<accession>A0A964RJI5</accession>
<comment type="caution">
    <text evidence="2">The sequence shown here is derived from an EMBL/GenBank/DDBJ whole genome shotgun (WGS) entry which is preliminary data.</text>
</comment>
<sequence length="308" mass="34608">MKALITGVNGFVGNYLSKYLIEQGYTVYGTVIEDNVVMENVNIQKMNLLNKEEVSETIKSINPDYIYHLAGQSAVGLSWKEPTLTMNVNINGTINLLDAVRENNIDTKVLIIGSSDQYGVIKPEDCPISEEHILNPSSPYAISKTTQEQVAKLYISSYKMNIMMVRAFNHIGPMQSKNFVVSDFASKIAEIEKGAEPVIRVGNLEAYRDFTDVRDIVMGYGMLMESGEVGEIYNIGSGNAYKIQDVLDILLSLSTTKIKVEIDTEKLRPSDVPIIQCDNSKIRAHINWAPEYDIKNTLKDTLDYWRNM</sequence>
<dbReference type="PANTHER" id="PTHR43000">
    <property type="entry name" value="DTDP-D-GLUCOSE 4,6-DEHYDRATASE-RELATED"/>
    <property type="match status" value="1"/>
</dbReference>
<gene>
    <name evidence="2" type="ORF">GKZ28_04070</name>
</gene>
<dbReference type="EMBL" id="WSRQ01000005">
    <property type="protein sequence ID" value="MVX62879.1"/>
    <property type="molecule type" value="Genomic_DNA"/>
</dbReference>
<dbReference type="SUPFAM" id="SSF51735">
    <property type="entry name" value="NAD(P)-binding Rossmann-fold domains"/>
    <property type="match status" value="1"/>
</dbReference>
<dbReference type="InterPro" id="IPR036291">
    <property type="entry name" value="NAD(P)-bd_dom_sf"/>
</dbReference>
<organism evidence="2 3">
    <name type="scientific">Clostridium chromiireducens</name>
    <dbReference type="NCBI Taxonomy" id="225345"/>
    <lineage>
        <taxon>Bacteria</taxon>
        <taxon>Bacillati</taxon>
        <taxon>Bacillota</taxon>
        <taxon>Clostridia</taxon>
        <taxon>Eubacteriales</taxon>
        <taxon>Clostridiaceae</taxon>
        <taxon>Clostridium</taxon>
    </lineage>
</organism>
<proteinExistence type="predicted"/>
<dbReference type="InterPro" id="IPR016040">
    <property type="entry name" value="NAD(P)-bd_dom"/>
</dbReference>
<dbReference type="CDD" id="cd05260">
    <property type="entry name" value="GDP_MD_SDR_e"/>
    <property type="match status" value="1"/>
</dbReference>
<evidence type="ECO:0000313" key="2">
    <source>
        <dbReference type="EMBL" id="MVX62879.1"/>
    </source>
</evidence>
<name>A0A964RJI5_9CLOT</name>
<dbReference type="Pfam" id="PF16363">
    <property type="entry name" value="GDP_Man_Dehyd"/>
    <property type="match status" value="1"/>
</dbReference>
<reference evidence="2" key="1">
    <citation type="submission" date="2019-12" db="EMBL/GenBank/DDBJ databases">
        <title>Microbes associate with the intestines of laboratory mice.</title>
        <authorList>
            <person name="Navarre W."/>
            <person name="Wong E."/>
        </authorList>
    </citation>
    <scope>NUCLEOTIDE SEQUENCE</scope>
    <source>
        <strain evidence="2">NM79_F5</strain>
    </source>
</reference>
<evidence type="ECO:0000313" key="3">
    <source>
        <dbReference type="Proteomes" id="UP000656077"/>
    </source>
</evidence>
<protein>
    <submittedName>
        <fullName evidence="2">NAD-dependent epimerase/dehydratase family protein</fullName>
    </submittedName>
</protein>
<dbReference type="Gene3D" id="3.40.50.720">
    <property type="entry name" value="NAD(P)-binding Rossmann-like Domain"/>
    <property type="match status" value="1"/>
</dbReference>
<feature type="domain" description="NAD(P)-binding" evidence="1">
    <location>
        <begin position="4"/>
        <end position="301"/>
    </location>
</feature>